<dbReference type="PROSITE" id="PS51037">
    <property type="entry name" value="YEATS"/>
    <property type="match status" value="1"/>
</dbReference>
<reference evidence="5 6" key="1">
    <citation type="journal article" date="2010" name="Nat. Biotechnol.">
        <title>Genome sequence of the model mushroom Schizophyllum commune.</title>
        <authorList>
            <person name="Ohm R.A."/>
            <person name="de Jong J.F."/>
            <person name="Lugones L.G."/>
            <person name="Aerts A."/>
            <person name="Kothe E."/>
            <person name="Stajich J.E."/>
            <person name="de Vries R.P."/>
            <person name="Record E."/>
            <person name="Levasseur A."/>
            <person name="Baker S.E."/>
            <person name="Bartholomew K.A."/>
            <person name="Coutinho P.M."/>
            <person name="Erdmann S."/>
            <person name="Fowler T.J."/>
            <person name="Gathman A.C."/>
            <person name="Lombard V."/>
            <person name="Henrissat B."/>
            <person name="Knabe N."/>
            <person name="Kuees U."/>
            <person name="Lilly W.W."/>
            <person name="Lindquist E."/>
            <person name="Lucas S."/>
            <person name="Magnuson J.K."/>
            <person name="Piumi F."/>
            <person name="Raudaskoski M."/>
            <person name="Salamov A."/>
            <person name="Schmutz J."/>
            <person name="Schwarze F.W.M.R."/>
            <person name="vanKuyk P.A."/>
            <person name="Horton J.S."/>
            <person name="Grigoriev I.V."/>
            <person name="Woesten H.A.B."/>
        </authorList>
    </citation>
    <scope>NUCLEOTIDE SEQUENCE [LARGE SCALE GENOMIC DNA]</scope>
    <source>
        <strain evidence="6">H4-8 / FGSC 9210</strain>
    </source>
</reference>
<dbReference type="InParanoid" id="D8PZN1"/>
<feature type="domain" description="YEATS" evidence="4">
    <location>
        <begin position="342"/>
        <end position="512"/>
    </location>
</feature>
<dbReference type="eggNOG" id="ENOG502S5YH">
    <property type="taxonomic scope" value="Eukaryota"/>
</dbReference>
<dbReference type="AlphaFoldDB" id="D8PZN1"/>
<dbReference type="HOGENOM" id="CLU_012846_0_0_1"/>
<sequence>MKSEERDAPLQWDENADIIMASPPPSKRRRIDTTVAALDLVSDINLEIGLRQRLAETIESRLTWALLLKETLEREASNSAAVPDSYEEAAFEALATIDSNAQVLFEREPSPPPLVDLEARGNGRGRPSNARARQASSIDKPEFLYLRATTAEGVPRTFVMSCPACNRTTFTNLQGLYNHARLAHQLAWGTHEECIRAAARLVPEDEYVRWDFSRGIQVGNGSGGGMLPGLRTLFQMAVGELEEQRAAEVKRTESVLLTRTLGLHSDSPALAPFLGRQVKKREIKTVNEDADVDIDGVEEDMRRLRVRVPRQGRGTAPETTQEDNATSISTVIDSSSSVAHGEGSRFHISSRIIIADRSLWIAEDIRANIPPGHTHKWMVSVDAPSYSQHITTILRSVTVTKAAEQPADATTSTSTPTASTSGATGASAADVAYSSTSTATEPPFVVRGTASAPFLARVELVFGAHIPGRDDQREVYEHWVNLDPLRRGAPVLGDEQIVDVDLDRGTVFLPKRDDYTPVGSRALWDGEFTGAAGEGKARTAARKQPRTDGKEDYEVALEELVKRSPLVMTDVKPAGGRARNPTFPYTVTSTAAQFCQLIAGKRKAIEWARARAVRDAYMASCEPDDMPLSVADVFSWLQENGYSIRPSIATTDQASIADKDEKSNGKRSHQLQHCDICGFYVRLHPDPLDTTRSARSASVASVKTEEIVISLQTPASVPAIPDGPPVKRRPGRPKGSTAANRAKAAAANASTRGSSVGSTRGSTLREGSVSTVKHDDDAPFECSLVPKKDQLRTRPIVDVEEWLRRRPNVIDTLTVPRNTTWMGPADFRELPRVVDPALMRAVWRIARVQKLPTLLPFPRTAPPAPYLPPAELADRLAPSALLALATRAFAKAVLQCGLDTAANDLRVLKRSLVGASMRKKKNLAADVRARLLTPTHVLRGLVAKGAVPPDVLGSALFMTVARVGVLHEGGGQQSQDTSSRYAAHSGPVASTSRQQGATGATTPAPGYYAAGGPVVLRPPTTQ</sequence>
<gene>
    <name evidence="5" type="ORF">SCHCODRAFT_106796</name>
</gene>
<feature type="compositionally biased region" description="Low complexity" evidence="3">
    <location>
        <begin position="733"/>
        <end position="765"/>
    </location>
</feature>
<protein>
    <recommendedName>
        <fullName evidence="4">YEATS domain-containing protein</fullName>
    </recommendedName>
</protein>
<evidence type="ECO:0000256" key="2">
    <source>
        <dbReference type="PROSITE-ProRule" id="PRU00376"/>
    </source>
</evidence>
<dbReference type="OMA" id="HTHRWRL"/>
<dbReference type="EMBL" id="GL377304">
    <property type="protein sequence ID" value="EFI98891.1"/>
    <property type="molecule type" value="Genomic_DNA"/>
</dbReference>
<dbReference type="RefSeq" id="XP_003033794.1">
    <property type="nucleotide sequence ID" value="XM_003033748.1"/>
</dbReference>
<dbReference type="KEGG" id="scm:SCHCO_02664255"/>
<evidence type="ECO:0000256" key="3">
    <source>
        <dbReference type="SAM" id="MobiDB-lite"/>
    </source>
</evidence>
<feature type="non-terminal residue" evidence="5">
    <location>
        <position position="1022"/>
    </location>
</feature>
<dbReference type="InterPro" id="IPR038704">
    <property type="entry name" value="YEAST_sf"/>
</dbReference>
<dbReference type="Pfam" id="PF22951">
    <property type="entry name" value="3HBD"/>
    <property type="match status" value="1"/>
</dbReference>
<evidence type="ECO:0000313" key="6">
    <source>
        <dbReference type="Proteomes" id="UP000007431"/>
    </source>
</evidence>
<dbReference type="InterPro" id="IPR055127">
    <property type="entry name" value="YEATS2_3HBD"/>
</dbReference>
<name>D8PZN1_SCHCM</name>
<keyword evidence="6" id="KW-1185">Reference proteome</keyword>
<dbReference type="GO" id="GO:0005634">
    <property type="term" value="C:nucleus"/>
    <property type="evidence" value="ECO:0007669"/>
    <property type="project" value="UniProtKB-SubCell"/>
</dbReference>
<evidence type="ECO:0000256" key="1">
    <source>
        <dbReference type="ARBA" id="ARBA00023242"/>
    </source>
</evidence>
<comment type="subcellular location">
    <subcellularLocation>
        <location evidence="2">Nucleus</location>
    </subcellularLocation>
</comment>
<dbReference type="STRING" id="578458.D8PZN1"/>
<dbReference type="Gene3D" id="2.60.40.1970">
    <property type="entry name" value="YEATS domain"/>
    <property type="match status" value="1"/>
</dbReference>
<feature type="region of interest" description="Disordered" evidence="3">
    <location>
        <begin position="1"/>
        <end position="27"/>
    </location>
</feature>
<dbReference type="OrthoDB" id="1741717at2759"/>
<keyword evidence="1 2" id="KW-0539">Nucleus</keyword>
<dbReference type="GeneID" id="9585419"/>
<feature type="region of interest" description="Disordered" evidence="3">
    <location>
        <begin position="715"/>
        <end position="773"/>
    </location>
</feature>
<feature type="compositionally biased region" description="Low complexity" evidence="3">
    <location>
        <begin position="406"/>
        <end position="424"/>
    </location>
</feature>
<evidence type="ECO:0000313" key="5">
    <source>
        <dbReference type="EMBL" id="EFI98891.1"/>
    </source>
</evidence>
<organism evidence="6">
    <name type="scientific">Schizophyllum commune (strain H4-8 / FGSC 9210)</name>
    <name type="common">Split gill fungus</name>
    <dbReference type="NCBI Taxonomy" id="578458"/>
    <lineage>
        <taxon>Eukaryota</taxon>
        <taxon>Fungi</taxon>
        <taxon>Dikarya</taxon>
        <taxon>Basidiomycota</taxon>
        <taxon>Agaricomycotina</taxon>
        <taxon>Agaricomycetes</taxon>
        <taxon>Agaricomycetidae</taxon>
        <taxon>Agaricales</taxon>
        <taxon>Schizophyllaceae</taxon>
        <taxon>Schizophyllum</taxon>
    </lineage>
</organism>
<accession>D8PZN1</accession>
<dbReference type="InterPro" id="IPR055129">
    <property type="entry name" value="YEATS_dom"/>
</dbReference>
<feature type="compositionally biased region" description="Polar residues" evidence="3">
    <location>
        <begin position="988"/>
        <end position="1001"/>
    </location>
</feature>
<dbReference type="Proteomes" id="UP000007431">
    <property type="component" value="Unassembled WGS sequence"/>
</dbReference>
<dbReference type="VEuPathDB" id="FungiDB:SCHCODRAFT_02664255"/>
<feature type="region of interest" description="Disordered" evidence="3">
    <location>
        <begin position="405"/>
        <end position="424"/>
    </location>
</feature>
<feature type="region of interest" description="Disordered" evidence="3">
    <location>
        <begin position="969"/>
        <end position="1022"/>
    </location>
</feature>
<evidence type="ECO:0000259" key="4">
    <source>
        <dbReference type="PROSITE" id="PS51037"/>
    </source>
</evidence>
<feature type="region of interest" description="Disordered" evidence="3">
    <location>
        <begin position="107"/>
        <end position="136"/>
    </location>
</feature>
<proteinExistence type="predicted"/>